<evidence type="ECO:0000256" key="6">
    <source>
        <dbReference type="ARBA" id="ARBA00023187"/>
    </source>
</evidence>
<dbReference type="SMART" id="SM00333">
    <property type="entry name" value="TUDOR"/>
    <property type="match status" value="1"/>
</dbReference>
<evidence type="ECO:0000313" key="14">
    <source>
        <dbReference type="Proteomes" id="UP000054721"/>
    </source>
</evidence>
<dbReference type="GO" id="GO:0016607">
    <property type="term" value="C:nuclear speck"/>
    <property type="evidence" value="ECO:0007669"/>
    <property type="project" value="UniProtKB-SubCell"/>
</dbReference>
<feature type="domain" description="Tudor" evidence="12">
    <location>
        <begin position="74"/>
        <end position="132"/>
    </location>
</feature>
<dbReference type="AlphaFoldDB" id="A0A0V1LB37"/>
<dbReference type="CDD" id="cd20399">
    <property type="entry name" value="Tudor_SPF30"/>
    <property type="match status" value="1"/>
</dbReference>
<gene>
    <name evidence="13" type="primary">smndc1</name>
    <name evidence="13" type="ORF">T02_7527</name>
</gene>
<evidence type="ECO:0000256" key="2">
    <source>
        <dbReference type="ARBA" id="ARBA00004408"/>
    </source>
</evidence>
<comment type="function">
    <text evidence="8">Involved in spliceosome assembly.</text>
</comment>
<evidence type="ECO:0000256" key="4">
    <source>
        <dbReference type="ARBA" id="ARBA00022664"/>
    </source>
</evidence>
<sequence length="352" mass="40421">MSDDLQANLDDYLVQLQQVEAALVSEPNNEELVKLKVDLEEVINITKELIQSTMGLREPHVDNSASEEPKPVKDWKVGDKCMAVWSKNNQLYEAVIDGISEGKAAVTFVGYNVTEINKLHLLRICENTQPKRYLWDSKPKGKSLWQVEKERRRKKAQKKAQRQKQLEEEKELEKMKWKDFSSKAVSKSYKGVKKESIFASPDTESGRVGVGTCGISGKPMTNFISHEKLVTGKSSQLIYSSHRNVVSSLCTLRRTITEDAMLKMHRMINGKRWDSFDIIKLLILAFNINHIYLFKKKELRLDQHADLAVDNIEECKAQKQNKIKMGHYILKDLGAISECQYLCILVIVYQFL</sequence>
<comment type="subcellular location">
    <subcellularLocation>
        <location evidence="1">Nucleus speckle</location>
    </subcellularLocation>
    <subcellularLocation>
        <location evidence="2">Nucleus</location>
        <location evidence="2">Cajal body</location>
    </subcellularLocation>
</comment>
<evidence type="ECO:0000256" key="11">
    <source>
        <dbReference type="SAM" id="MobiDB-lite"/>
    </source>
</evidence>
<evidence type="ECO:0000256" key="9">
    <source>
        <dbReference type="ARBA" id="ARBA00041083"/>
    </source>
</evidence>
<dbReference type="PANTHER" id="PTHR13681">
    <property type="entry name" value="SURVIVAL OF MOTOR NEURON-RELATED-SPLICING FACTOR 30-RELATED"/>
    <property type="match status" value="1"/>
</dbReference>
<evidence type="ECO:0000256" key="7">
    <source>
        <dbReference type="ARBA" id="ARBA00023242"/>
    </source>
</evidence>
<dbReference type="GO" id="GO:0003723">
    <property type="term" value="F:RNA binding"/>
    <property type="evidence" value="ECO:0007669"/>
    <property type="project" value="InterPro"/>
</dbReference>
<accession>A0A0V1LB37</accession>
<organism evidence="13 14">
    <name type="scientific">Trichinella nativa</name>
    <dbReference type="NCBI Taxonomy" id="6335"/>
    <lineage>
        <taxon>Eukaryota</taxon>
        <taxon>Metazoa</taxon>
        <taxon>Ecdysozoa</taxon>
        <taxon>Nematoda</taxon>
        <taxon>Enoplea</taxon>
        <taxon>Dorylaimia</taxon>
        <taxon>Trichinellida</taxon>
        <taxon>Trichinellidae</taxon>
        <taxon>Trichinella</taxon>
    </lineage>
</organism>
<dbReference type="SUPFAM" id="SSF63748">
    <property type="entry name" value="Tudor/PWWP/MBT"/>
    <property type="match status" value="1"/>
</dbReference>
<evidence type="ECO:0000256" key="3">
    <source>
        <dbReference type="ARBA" id="ARBA00005371"/>
    </source>
</evidence>
<protein>
    <recommendedName>
        <fullName evidence="9">Survival of motor neuron-related-splicing factor 30</fullName>
    </recommendedName>
    <alternativeName>
        <fullName evidence="10">Survival motor neuron domain-containing protein 1</fullName>
    </alternativeName>
</protein>
<dbReference type="InterPro" id="IPR010304">
    <property type="entry name" value="SMN_Tudor"/>
</dbReference>
<evidence type="ECO:0000313" key="13">
    <source>
        <dbReference type="EMBL" id="KRZ56662.1"/>
    </source>
</evidence>
<reference evidence="13 14" key="1">
    <citation type="submission" date="2015-05" db="EMBL/GenBank/DDBJ databases">
        <title>Evolution of Trichinella species and genotypes.</title>
        <authorList>
            <person name="Korhonen P.K."/>
            <person name="Edoardo P."/>
            <person name="Giuseppe L.R."/>
            <person name="Gasser R.B."/>
        </authorList>
    </citation>
    <scope>NUCLEOTIDE SEQUENCE [LARGE SCALE GENOMIC DNA]</scope>
    <source>
        <strain evidence="13">ISS10</strain>
    </source>
</reference>
<dbReference type="OrthoDB" id="79171at2759"/>
<dbReference type="GO" id="GO:0071011">
    <property type="term" value="C:precatalytic spliceosome"/>
    <property type="evidence" value="ECO:0007669"/>
    <property type="project" value="TreeGrafter"/>
</dbReference>
<feature type="region of interest" description="Disordered" evidence="11">
    <location>
        <begin position="145"/>
        <end position="168"/>
    </location>
</feature>
<dbReference type="GO" id="GO:0015030">
    <property type="term" value="C:Cajal body"/>
    <property type="evidence" value="ECO:0007669"/>
    <property type="project" value="UniProtKB-SubCell"/>
</dbReference>
<dbReference type="EMBL" id="JYDW01000089">
    <property type="protein sequence ID" value="KRZ56662.1"/>
    <property type="molecule type" value="Genomic_DNA"/>
</dbReference>
<dbReference type="Gene3D" id="2.30.30.140">
    <property type="match status" value="1"/>
</dbReference>
<feature type="non-terminal residue" evidence="13">
    <location>
        <position position="1"/>
    </location>
</feature>
<evidence type="ECO:0000256" key="1">
    <source>
        <dbReference type="ARBA" id="ARBA00004324"/>
    </source>
</evidence>
<evidence type="ECO:0000256" key="8">
    <source>
        <dbReference type="ARBA" id="ARBA00037618"/>
    </source>
</evidence>
<comment type="caution">
    <text evidence="13">The sequence shown here is derived from an EMBL/GenBank/DDBJ whole genome shotgun (WGS) entry which is preliminary data.</text>
</comment>
<dbReference type="GO" id="GO:0006397">
    <property type="term" value="P:mRNA processing"/>
    <property type="evidence" value="ECO:0007669"/>
    <property type="project" value="UniProtKB-KW"/>
</dbReference>
<keyword evidence="7" id="KW-0539">Nucleus</keyword>
<keyword evidence="5" id="KW-0747">Spliceosome</keyword>
<dbReference type="PROSITE" id="PS50304">
    <property type="entry name" value="TUDOR"/>
    <property type="match status" value="1"/>
</dbReference>
<dbReference type="Proteomes" id="UP000054721">
    <property type="component" value="Unassembled WGS sequence"/>
</dbReference>
<name>A0A0V1LB37_9BILA</name>
<dbReference type="GO" id="GO:0008380">
    <property type="term" value="P:RNA splicing"/>
    <property type="evidence" value="ECO:0007669"/>
    <property type="project" value="UniProtKB-KW"/>
</dbReference>
<dbReference type="STRING" id="6335.A0A0V1LB37"/>
<dbReference type="InterPro" id="IPR002999">
    <property type="entry name" value="Tudor"/>
</dbReference>
<proteinExistence type="inferred from homology"/>
<evidence type="ECO:0000256" key="10">
    <source>
        <dbReference type="ARBA" id="ARBA00042567"/>
    </source>
</evidence>
<dbReference type="PANTHER" id="PTHR13681:SF26">
    <property type="entry name" value="SURVIVAL OF MOTOR NEURON-RELATED-SPLICING FACTOR 30"/>
    <property type="match status" value="1"/>
</dbReference>
<evidence type="ECO:0000259" key="12">
    <source>
        <dbReference type="PROSITE" id="PS50304"/>
    </source>
</evidence>
<feature type="compositionally biased region" description="Basic residues" evidence="11">
    <location>
        <begin position="151"/>
        <end position="162"/>
    </location>
</feature>
<dbReference type="Pfam" id="PF06003">
    <property type="entry name" value="SMN_Tudor"/>
    <property type="match status" value="1"/>
</dbReference>
<keyword evidence="14" id="KW-1185">Reference proteome</keyword>
<keyword evidence="6" id="KW-0508">mRNA splicing</keyword>
<dbReference type="GO" id="GO:0000381">
    <property type="term" value="P:regulation of alternative mRNA splicing, via spliceosome"/>
    <property type="evidence" value="ECO:0007669"/>
    <property type="project" value="TreeGrafter"/>
</dbReference>
<comment type="similarity">
    <text evidence="3">Belongs to the SMN family.</text>
</comment>
<keyword evidence="4" id="KW-0507">mRNA processing</keyword>
<evidence type="ECO:0000256" key="5">
    <source>
        <dbReference type="ARBA" id="ARBA00022728"/>
    </source>
</evidence>
<dbReference type="GO" id="GO:0005737">
    <property type="term" value="C:cytoplasm"/>
    <property type="evidence" value="ECO:0007669"/>
    <property type="project" value="InterPro"/>
</dbReference>